<organismHost>
    <name type="scientific">Lepidoptera</name>
    <name type="common">moths &amp; butterflies</name>
    <dbReference type="NCBI Taxonomy" id="7088"/>
</organismHost>
<dbReference type="OrthoDB" id="13584at10239"/>
<dbReference type="EMBL" id="AY043265">
    <property type="protein sequence ID" value="AAK85638.1"/>
    <property type="molecule type" value="Genomic_DNA"/>
</dbReference>
<organism evidence="2 3">
    <name type="scientific">Epiphyas postvittana nucleopolyhedrovirus</name>
    <name type="common">EppoMNPV</name>
    <dbReference type="NCBI Taxonomy" id="70600"/>
    <lineage>
        <taxon>Viruses</taxon>
        <taxon>Viruses incertae sedis</taxon>
        <taxon>Naldaviricetes</taxon>
        <taxon>Lefavirales</taxon>
        <taxon>Baculoviridae</taxon>
        <taxon>Alphabaculovirus</taxon>
        <taxon>Alphabaculovirus eppostvittanae</taxon>
    </lineage>
</organism>
<evidence type="ECO:0000313" key="3">
    <source>
        <dbReference type="Proteomes" id="UP000203221"/>
    </source>
</evidence>
<dbReference type="SUPFAM" id="SSF51289">
    <property type="entry name" value="Tlp20, baculovirus telokin-like protein"/>
    <property type="match status" value="1"/>
</dbReference>
<sequence length="154" mass="17176">MANTNNTTSDIVVNARFVDTDEDTILLKFFTDKEQRLMRGAHDVHVVPSSELEALHNGAYSKFTNGNYTVDVNLLKNDHRAVQVMLFAKEDNVILNDVVFEIKVWNSKKLADASVPHHGLAISEEYVVAERLGAESGDAPTSPKKQKLDEHAQD</sequence>
<dbReference type="Pfam" id="PF06088">
    <property type="entry name" value="TLP-20"/>
    <property type="match status" value="1"/>
</dbReference>
<evidence type="ECO:0000256" key="1">
    <source>
        <dbReference type="SAM" id="MobiDB-lite"/>
    </source>
</evidence>
<name>Q91GH9_NPVEP</name>
<dbReference type="InterPro" id="IPR036731">
    <property type="entry name" value="Tlp20_sf"/>
</dbReference>
<dbReference type="CDD" id="cd00235">
    <property type="entry name" value="TLP-20"/>
    <property type="match status" value="1"/>
</dbReference>
<dbReference type="Gene3D" id="2.70.40.20">
    <property type="entry name" value="Baculovirus telokin-like protein 20"/>
    <property type="match status" value="1"/>
</dbReference>
<feature type="region of interest" description="Disordered" evidence="1">
    <location>
        <begin position="133"/>
        <end position="154"/>
    </location>
</feature>
<protein>
    <recommendedName>
        <fullName evidence="4">TLP-20</fullName>
    </recommendedName>
</protein>
<keyword evidence="3" id="KW-1185">Reference proteome</keyword>
<reference evidence="2 3" key="1">
    <citation type="journal article" date="2002" name="J. Gen. Virol.">
        <title>Whole genome analysis of the Epiphyas postvittana nucleopolyhedrovirus.</title>
        <authorList>
            <person name="Hyink O."/>
            <person name="Dellow R.A."/>
            <person name="Olsen M.J."/>
            <person name="Caradoc-Davies K.M.B."/>
            <person name="Drake K."/>
            <person name="Herniou E.A."/>
            <person name="Cory J.S."/>
            <person name="O'Reilly D.R."/>
            <person name="Ward V.K."/>
        </authorList>
    </citation>
    <scope>NUCLEOTIDE SEQUENCE [LARGE SCALE GENOMIC DNA]</scope>
</reference>
<accession>Q91GH9</accession>
<dbReference type="Proteomes" id="UP000203221">
    <property type="component" value="Segment"/>
</dbReference>
<dbReference type="InterPro" id="IPR009092">
    <property type="entry name" value="Telokin-like_Tlp20_baculovir"/>
</dbReference>
<proteinExistence type="predicted"/>
<dbReference type="RefSeq" id="NP_203243.1">
    <property type="nucleotide sequence ID" value="NC_003083.1"/>
</dbReference>
<evidence type="ECO:0000313" key="2">
    <source>
        <dbReference type="EMBL" id="AAK85638.1"/>
    </source>
</evidence>
<dbReference type="GeneID" id="1727435"/>
<dbReference type="KEGG" id="vg:1727435"/>
<evidence type="ECO:0008006" key="4">
    <source>
        <dbReference type="Google" id="ProtNLM"/>
    </source>
</evidence>